<feature type="transmembrane region" description="Helical" evidence="6">
    <location>
        <begin position="362"/>
        <end position="387"/>
    </location>
</feature>
<name>A0A1C5GBI2_MICEH</name>
<feature type="transmembrane region" description="Helical" evidence="6">
    <location>
        <begin position="247"/>
        <end position="271"/>
    </location>
</feature>
<evidence type="ECO:0000256" key="4">
    <source>
        <dbReference type="ARBA" id="ARBA00022989"/>
    </source>
</evidence>
<dbReference type="RefSeq" id="WP_089000377.1">
    <property type="nucleotide sequence ID" value="NZ_JBFAAC010000012.1"/>
</dbReference>
<comment type="subcellular location">
    <subcellularLocation>
        <location evidence="1">Cell membrane</location>
        <topology evidence="1">Multi-pass membrane protein</topology>
    </subcellularLocation>
</comment>
<evidence type="ECO:0000256" key="3">
    <source>
        <dbReference type="ARBA" id="ARBA00022692"/>
    </source>
</evidence>
<evidence type="ECO:0000256" key="6">
    <source>
        <dbReference type="SAM" id="Phobius"/>
    </source>
</evidence>
<feature type="domain" description="ABC3 transporter permease C-terminal" evidence="7">
    <location>
        <begin position="205"/>
        <end position="316"/>
    </location>
</feature>
<feature type="transmembrane region" description="Helical" evidence="6">
    <location>
        <begin position="291"/>
        <end position="316"/>
    </location>
</feature>
<dbReference type="InterPro" id="IPR003838">
    <property type="entry name" value="ABC3_permease_C"/>
</dbReference>
<keyword evidence="9" id="KW-1185">Reference proteome</keyword>
<feature type="transmembrane region" description="Helical" evidence="6">
    <location>
        <begin position="203"/>
        <end position="226"/>
    </location>
</feature>
<evidence type="ECO:0000256" key="2">
    <source>
        <dbReference type="ARBA" id="ARBA00022475"/>
    </source>
</evidence>
<dbReference type="AlphaFoldDB" id="A0A1C5GBI2"/>
<feature type="transmembrane region" description="Helical" evidence="6">
    <location>
        <begin position="336"/>
        <end position="356"/>
    </location>
</feature>
<keyword evidence="4 6" id="KW-1133">Transmembrane helix</keyword>
<dbReference type="GO" id="GO:0005886">
    <property type="term" value="C:plasma membrane"/>
    <property type="evidence" value="ECO:0007669"/>
    <property type="project" value="UniProtKB-SubCell"/>
</dbReference>
<keyword evidence="5 6" id="KW-0472">Membrane</keyword>
<keyword evidence="3 6" id="KW-0812">Transmembrane</keyword>
<evidence type="ECO:0000313" key="9">
    <source>
        <dbReference type="Proteomes" id="UP000198251"/>
    </source>
</evidence>
<protein>
    <submittedName>
        <fullName evidence="8">FtsX-like permease family protein</fullName>
    </submittedName>
</protein>
<feature type="transmembrane region" description="Helical" evidence="6">
    <location>
        <begin position="693"/>
        <end position="718"/>
    </location>
</feature>
<sequence length="764" mass="78869">MSYLPFVRLGLRLCRGGGPAGLVRLVLQAAAVAFGAFVLLATLAAPGVAERQDGRIGDREPVLAASAGTAGCFKLRTVEDNVGSRPLRRVAVWNATAQSPRPPGVLAWPAAGEIVVSPALAELIGDDARAAARFPQRVVGVVGPAGLVAPDELLAYVGVPAAEADRAGGAQCVERIGTQIRHRGASWTGAVEEVLRPAVLVPVGMAVFVLIPLGIFLAASARLSAATRERRLAALRLLGADARQTQVVNAVETGAVAAVGAAIGTAGWLAARGGTEQLNLGHLHWFAEDLALSPFTVAMTTVGLPLYAVAVATGAFARLRGNPLHAFRNAASRRPALLRIAPITCGVALLAGAAALPATRAYWALLAFAAGLVLTAVGLPLVTPLLVQTMWQRLNRRPGLPPALRIAGRRALASDGAAARLVATVGVTLFAAGIGLGAAEHVRLAESLATPSAPAQLKLTLDGAVNPTVLDALRATPGIRGASQYEYASAELGAEQRADVMIASCADVRGLFDGAEACSPERVYRLHINSPDFAGEPQLPAGTTLRLTPAAETDCPAARTVVAPADKLELTPKLYADRPYQLLITTAANCTAAQTTTVLLRNEPPVLERARQILATQAPASNVQGFLGTTQGLGGATVTVIIGALMAITLLLCLAALVVVAVDRLIERRRLTAALRVVGVPRRTEAAADMAEVALPLVISAGLAMAATAGAVHVAIDITGVTTRRFGEVLLIQVGLTATAVVLLTAVVYVGTLLRTSSEDLRRE</sequence>
<evidence type="ECO:0000256" key="5">
    <source>
        <dbReference type="ARBA" id="ARBA00023136"/>
    </source>
</evidence>
<feature type="transmembrane region" description="Helical" evidence="6">
    <location>
        <begin position="640"/>
        <end position="662"/>
    </location>
</feature>
<dbReference type="Pfam" id="PF02687">
    <property type="entry name" value="FtsX"/>
    <property type="match status" value="1"/>
</dbReference>
<proteinExistence type="predicted"/>
<dbReference type="Proteomes" id="UP000198251">
    <property type="component" value="Chromosome I"/>
</dbReference>
<feature type="transmembrane region" description="Helical" evidence="6">
    <location>
        <begin position="418"/>
        <end position="439"/>
    </location>
</feature>
<feature type="transmembrane region" description="Helical" evidence="6">
    <location>
        <begin position="730"/>
        <end position="754"/>
    </location>
</feature>
<dbReference type="EMBL" id="LT607733">
    <property type="protein sequence ID" value="SCG16486.1"/>
    <property type="molecule type" value="Genomic_DNA"/>
</dbReference>
<accession>A0A1C5GBI2</accession>
<gene>
    <name evidence="8" type="ORF">GA0070610_2752</name>
</gene>
<evidence type="ECO:0000259" key="7">
    <source>
        <dbReference type="Pfam" id="PF02687"/>
    </source>
</evidence>
<feature type="transmembrane region" description="Helical" evidence="6">
    <location>
        <begin position="21"/>
        <end position="45"/>
    </location>
</feature>
<keyword evidence="2" id="KW-1003">Cell membrane</keyword>
<evidence type="ECO:0000256" key="1">
    <source>
        <dbReference type="ARBA" id="ARBA00004651"/>
    </source>
</evidence>
<organism evidence="8 9">
    <name type="scientific">Micromonospora echinofusca</name>
    <dbReference type="NCBI Taxonomy" id="47858"/>
    <lineage>
        <taxon>Bacteria</taxon>
        <taxon>Bacillati</taxon>
        <taxon>Actinomycetota</taxon>
        <taxon>Actinomycetes</taxon>
        <taxon>Micromonosporales</taxon>
        <taxon>Micromonosporaceae</taxon>
        <taxon>Micromonospora</taxon>
    </lineage>
</organism>
<evidence type="ECO:0000313" key="8">
    <source>
        <dbReference type="EMBL" id="SCG16486.1"/>
    </source>
</evidence>
<reference evidence="8 9" key="1">
    <citation type="submission" date="2016-06" db="EMBL/GenBank/DDBJ databases">
        <authorList>
            <person name="Kjaerup R.B."/>
            <person name="Dalgaard T.S."/>
            <person name="Juul-Madsen H.R."/>
        </authorList>
    </citation>
    <scope>NUCLEOTIDE SEQUENCE [LARGE SCALE GENOMIC DNA]</scope>
    <source>
        <strain evidence="8 9">DSM 43913</strain>
    </source>
</reference>
<dbReference type="GeneID" id="95802545"/>